<sequence>MEVCVEVYVNALGLLLRVDVRGELDVFEDRLKILAACLTDQASWFMEWHLDLLILWALAFTREFSKAEDLLKGLKFRLSTMWKKKRQVIQGAMVVCSDFCFLWHL</sequence>
<keyword evidence="2" id="KW-0802">TPR repeat</keyword>
<dbReference type="Proteomes" id="UP000515121">
    <property type="component" value="Unplaced"/>
</dbReference>
<reference evidence="4" key="1">
    <citation type="submission" date="2025-08" db="UniProtKB">
        <authorList>
            <consortium name="RefSeq"/>
        </authorList>
    </citation>
    <scope>IDENTIFICATION</scope>
    <source>
        <tissue evidence="4">Fruit stalk</tissue>
    </source>
</reference>
<keyword evidence="1" id="KW-0677">Repeat</keyword>
<organism evidence="3 4">
    <name type="scientific">Durio zibethinus</name>
    <name type="common">Durian</name>
    <dbReference type="NCBI Taxonomy" id="66656"/>
    <lineage>
        <taxon>Eukaryota</taxon>
        <taxon>Viridiplantae</taxon>
        <taxon>Streptophyta</taxon>
        <taxon>Embryophyta</taxon>
        <taxon>Tracheophyta</taxon>
        <taxon>Spermatophyta</taxon>
        <taxon>Magnoliopsida</taxon>
        <taxon>eudicotyledons</taxon>
        <taxon>Gunneridae</taxon>
        <taxon>Pentapetalae</taxon>
        <taxon>rosids</taxon>
        <taxon>malvids</taxon>
        <taxon>Malvales</taxon>
        <taxon>Malvaceae</taxon>
        <taxon>Helicteroideae</taxon>
        <taxon>Durio</taxon>
    </lineage>
</organism>
<evidence type="ECO:0000256" key="1">
    <source>
        <dbReference type="ARBA" id="ARBA00022737"/>
    </source>
</evidence>
<dbReference type="InterPro" id="IPR033891">
    <property type="entry name" value="TTC38"/>
</dbReference>
<evidence type="ECO:0000313" key="4">
    <source>
        <dbReference type="RefSeq" id="XP_022735058.1"/>
    </source>
</evidence>
<keyword evidence="3" id="KW-1185">Reference proteome</keyword>
<dbReference type="PANTHER" id="PTHR16263">
    <property type="entry name" value="TETRATRICOPEPTIDE REPEAT PROTEIN 38"/>
    <property type="match status" value="1"/>
</dbReference>
<dbReference type="OrthoDB" id="1427555at2759"/>
<dbReference type="AlphaFoldDB" id="A0A6P5Y3P4"/>
<gene>
    <name evidence="4" type="primary">LOC111288436</name>
</gene>
<evidence type="ECO:0000313" key="3">
    <source>
        <dbReference type="Proteomes" id="UP000515121"/>
    </source>
</evidence>
<evidence type="ECO:0000256" key="2">
    <source>
        <dbReference type="ARBA" id="ARBA00022803"/>
    </source>
</evidence>
<dbReference type="GeneID" id="111288436"/>
<name>A0A6P5Y3P4_DURZI</name>
<dbReference type="KEGG" id="dzi:111288436"/>
<dbReference type="RefSeq" id="XP_022735058.1">
    <property type="nucleotide sequence ID" value="XM_022879323.1"/>
</dbReference>
<proteinExistence type="predicted"/>
<protein>
    <submittedName>
        <fullName evidence="4">Uncharacterized protein LOC111288436</fullName>
    </submittedName>
</protein>
<dbReference type="PANTHER" id="PTHR16263:SF4">
    <property type="entry name" value="TETRATRICOPEPTIDE REPEAT PROTEIN 38"/>
    <property type="match status" value="1"/>
</dbReference>
<accession>A0A6P5Y3P4</accession>